<dbReference type="PROSITE" id="PS00167">
    <property type="entry name" value="TRP_SYNTHASE_ALPHA"/>
    <property type="match status" value="1"/>
</dbReference>
<dbReference type="GO" id="GO:0005829">
    <property type="term" value="C:cytosol"/>
    <property type="evidence" value="ECO:0007669"/>
    <property type="project" value="TreeGrafter"/>
</dbReference>
<dbReference type="InterPro" id="IPR002028">
    <property type="entry name" value="Trp_synthase_suA"/>
</dbReference>
<feature type="transmembrane region" description="Helical" evidence="10">
    <location>
        <begin position="176"/>
        <end position="204"/>
    </location>
</feature>
<dbReference type="CDD" id="cd04724">
    <property type="entry name" value="Tryptophan_synthase_alpha"/>
    <property type="match status" value="1"/>
</dbReference>
<gene>
    <name evidence="11" type="ORF">H257_01767</name>
</gene>
<dbReference type="OrthoDB" id="10050244at2759"/>
<protein>
    <recommendedName>
        <fullName evidence="3">tryptophan synthase</fullName>
        <ecNumber evidence="3">4.2.1.20</ecNumber>
    </recommendedName>
</protein>
<dbReference type="VEuPathDB" id="FungiDB:H257_01767"/>
<dbReference type="EMBL" id="KI913116">
    <property type="protein sequence ID" value="ETV86641.1"/>
    <property type="molecule type" value="Genomic_DNA"/>
</dbReference>
<keyword evidence="7" id="KW-0456">Lyase</keyword>
<evidence type="ECO:0000256" key="8">
    <source>
        <dbReference type="ARBA" id="ARBA00049047"/>
    </source>
</evidence>
<proteinExistence type="inferred from homology"/>
<keyword evidence="6" id="KW-0057">Aromatic amino acid biosynthesis</keyword>
<accession>W4H4X5</accession>
<dbReference type="SUPFAM" id="SSF51366">
    <property type="entry name" value="Ribulose-phoshate binding barrel"/>
    <property type="match status" value="1"/>
</dbReference>
<dbReference type="NCBIfam" id="TIGR00262">
    <property type="entry name" value="trpA"/>
    <property type="match status" value="1"/>
</dbReference>
<evidence type="ECO:0000256" key="10">
    <source>
        <dbReference type="SAM" id="Phobius"/>
    </source>
</evidence>
<evidence type="ECO:0000256" key="7">
    <source>
        <dbReference type="ARBA" id="ARBA00023239"/>
    </source>
</evidence>
<keyword evidence="4" id="KW-0028">Amino-acid biosynthesis</keyword>
<dbReference type="PANTHER" id="PTHR43406">
    <property type="entry name" value="TRYPTOPHAN SYNTHASE, ALPHA CHAIN"/>
    <property type="match status" value="1"/>
</dbReference>
<dbReference type="GeneID" id="20803763"/>
<dbReference type="EC" id="4.2.1.20" evidence="3"/>
<dbReference type="InterPro" id="IPR018204">
    <property type="entry name" value="Trp_synthase_alpha_AS"/>
</dbReference>
<dbReference type="AlphaFoldDB" id="W4H4X5"/>
<dbReference type="RefSeq" id="XP_009823440.1">
    <property type="nucleotide sequence ID" value="XM_009825138.1"/>
</dbReference>
<comment type="similarity">
    <text evidence="9">Belongs to the TrpA family.</text>
</comment>
<evidence type="ECO:0000256" key="2">
    <source>
        <dbReference type="ARBA" id="ARBA00011270"/>
    </source>
</evidence>
<evidence type="ECO:0000256" key="5">
    <source>
        <dbReference type="ARBA" id="ARBA00022822"/>
    </source>
</evidence>
<comment type="catalytic activity">
    <reaction evidence="8">
        <text>(1S,2R)-1-C-(indol-3-yl)glycerol 3-phosphate + L-serine = D-glyceraldehyde 3-phosphate + L-tryptophan + H2O</text>
        <dbReference type="Rhea" id="RHEA:10532"/>
        <dbReference type="ChEBI" id="CHEBI:15377"/>
        <dbReference type="ChEBI" id="CHEBI:33384"/>
        <dbReference type="ChEBI" id="CHEBI:57912"/>
        <dbReference type="ChEBI" id="CHEBI:58866"/>
        <dbReference type="ChEBI" id="CHEBI:59776"/>
        <dbReference type="EC" id="4.2.1.20"/>
    </reaction>
</comment>
<organism evidence="11">
    <name type="scientific">Aphanomyces astaci</name>
    <name type="common">Crayfish plague agent</name>
    <dbReference type="NCBI Taxonomy" id="112090"/>
    <lineage>
        <taxon>Eukaryota</taxon>
        <taxon>Sar</taxon>
        <taxon>Stramenopiles</taxon>
        <taxon>Oomycota</taxon>
        <taxon>Saprolegniomycetes</taxon>
        <taxon>Saprolegniales</taxon>
        <taxon>Verrucalvaceae</taxon>
        <taxon>Aphanomyces</taxon>
    </lineage>
</organism>
<keyword evidence="5" id="KW-0822">Tryptophan biosynthesis</keyword>
<dbReference type="InterPro" id="IPR013785">
    <property type="entry name" value="Aldolase_TIM"/>
</dbReference>
<reference evidence="11" key="1">
    <citation type="submission" date="2013-12" db="EMBL/GenBank/DDBJ databases">
        <title>The Genome Sequence of Aphanomyces astaci APO3.</title>
        <authorList>
            <consortium name="The Broad Institute Genomics Platform"/>
            <person name="Russ C."/>
            <person name="Tyler B."/>
            <person name="van West P."/>
            <person name="Dieguez-Uribeondo J."/>
            <person name="Young S.K."/>
            <person name="Zeng Q."/>
            <person name="Gargeya S."/>
            <person name="Fitzgerald M."/>
            <person name="Abouelleil A."/>
            <person name="Alvarado L."/>
            <person name="Chapman S.B."/>
            <person name="Gainer-Dewar J."/>
            <person name="Goldberg J."/>
            <person name="Griggs A."/>
            <person name="Gujja S."/>
            <person name="Hansen M."/>
            <person name="Howarth C."/>
            <person name="Imamovic A."/>
            <person name="Ireland A."/>
            <person name="Larimer J."/>
            <person name="McCowan C."/>
            <person name="Murphy C."/>
            <person name="Pearson M."/>
            <person name="Poon T.W."/>
            <person name="Priest M."/>
            <person name="Roberts A."/>
            <person name="Saif S."/>
            <person name="Shea T."/>
            <person name="Sykes S."/>
            <person name="Wortman J."/>
            <person name="Nusbaum C."/>
            <person name="Birren B."/>
        </authorList>
    </citation>
    <scope>NUCLEOTIDE SEQUENCE [LARGE SCALE GENOMIC DNA]</scope>
    <source>
        <strain evidence="11">APO3</strain>
    </source>
</reference>
<dbReference type="InterPro" id="IPR011060">
    <property type="entry name" value="RibuloseP-bd_barrel"/>
</dbReference>
<keyword evidence="10" id="KW-0472">Membrane</keyword>
<evidence type="ECO:0000256" key="4">
    <source>
        <dbReference type="ARBA" id="ARBA00022605"/>
    </source>
</evidence>
<evidence type="ECO:0000256" key="1">
    <source>
        <dbReference type="ARBA" id="ARBA00004733"/>
    </source>
</evidence>
<comment type="pathway">
    <text evidence="1">Amino-acid biosynthesis; L-tryptophan biosynthesis; L-tryptophan from chorismate: step 5/5.</text>
</comment>
<evidence type="ECO:0000256" key="9">
    <source>
        <dbReference type="RuleBase" id="RU003662"/>
    </source>
</evidence>
<dbReference type="HAMAP" id="MF_00131">
    <property type="entry name" value="Trp_synth_alpha"/>
    <property type="match status" value="1"/>
</dbReference>
<keyword evidence="10" id="KW-1133">Transmembrane helix</keyword>
<keyword evidence="10" id="KW-0812">Transmembrane</keyword>
<name>W4H4X5_APHAT</name>
<dbReference type="STRING" id="112090.W4H4X5"/>
<evidence type="ECO:0000256" key="6">
    <source>
        <dbReference type="ARBA" id="ARBA00023141"/>
    </source>
</evidence>
<dbReference type="UniPathway" id="UPA00035">
    <property type="reaction ID" value="UER00044"/>
</dbReference>
<dbReference type="GO" id="GO:0004834">
    <property type="term" value="F:tryptophan synthase activity"/>
    <property type="evidence" value="ECO:0007669"/>
    <property type="project" value="UniProtKB-EC"/>
</dbReference>
<sequence>MTNRIDATFARCKQEGKTAFITFIPCGYKEKADTIPILLACQAGGADIIEVGIPYSDPGADGPVIQRAHQNGVDQGITFADVLQTVSDARAQGLTVPVVLMGYFNNFLQYGLDTVCPHSKKAGVDGFIVVDLPPEEATEVSALTKQHGICFIPLVSPTTVDSRMRTIDRSMASPCILVFLTSNVWFCMSVALIAAVGSGFCYVVSLTGVTGSRNAMAVNLEEFVIRIRKHISLPLALGFGLSSKAHVQAAGKLVDGAVIGSKIVNVIDEAPRDQRAQKVKDFCLSITQ</sequence>
<dbReference type="Gene3D" id="3.20.20.70">
    <property type="entry name" value="Aldolase class I"/>
    <property type="match status" value="1"/>
</dbReference>
<comment type="subunit">
    <text evidence="2">Tetramer of two alpha and two beta chains.</text>
</comment>
<dbReference type="Pfam" id="PF00290">
    <property type="entry name" value="Trp_syntA"/>
    <property type="match status" value="2"/>
</dbReference>
<evidence type="ECO:0000256" key="3">
    <source>
        <dbReference type="ARBA" id="ARBA00012043"/>
    </source>
</evidence>
<evidence type="ECO:0000313" key="11">
    <source>
        <dbReference type="EMBL" id="ETV86641.1"/>
    </source>
</evidence>
<dbReference type="PANTHER" id="PTHR43406:SF1">
    <property type="entry name" value="TRYPTOPHAN SYNTHASE ALPHA CHAIN, CHLOROPLASTIC"/>
    <property type="match status" value="1"/>
</dbReference>